<evidence type="ECO:0000256" key="1">
    <source>
        <dbReference type="SAM" id="MobiDB-lite"/>
    </source>
</evidence>
<protein>
    <submittedName>
        <fullName evidence="2">Uncharacterized protein</fullName>
    </submittedName>
</protein>
<organism evidence="2 3">
    <name type="scientific">Mycobacterium kansasii</name>
    <dbReference type="NCBI Taxonomy" id="1768"/>
    <lineage>
        <taxon>Bacteria</taxon>
        <taxon>Bacillati</taxon>
        <taxon>Actinomycetota</taxon>
        <taxon>Actinomycetes</taxon>
        <taxon>Mycobacteriales</taxon>
        <taxon>Mycobacteriaceae</taxon>
        <taxon>Mycobacterium</taxon>
    </lineage>
</organism>
<feature type="compositionally biased region" description="Basic and acidic residues" evidence="1">
    <location>
        <begin position="1"/>
        <end position="10"/>
    </location>
</feature>
<dbReference type="Proteomes" id="UP000188532">
    <property type="component" value="Unassembled WGS sequence"/>
</dbReference>
<evidence type="ECO:0000313" key="3">
    <source>
        <dbReference type="Proteomes" id="UP000188532"/>
    </source>
</evidence>
<evidence type="ECO:0000313" key="2">
    <source>
        <dbReference type="EMBL" id="OOK68039.1"/>
    </source>
</evidence>
<comment type="caution">
    <text evidence="2">The sequence shown here is derived from an EMBL/GenBank/DDBJ whole genome shotgun (WGS) entry which is preliminary data.</text>
</comment>
<name>A0A1V3WM33_MYCKA</name>
<sequence length="58" mass="6340">MDRPHRECHTRGWPPGPGSGHGQYGMLVGTCRRNHLSFAVRATAAAWLWEAIGSPSDP</sequence>
<reference evidence="2 3" key="1">
    <citation type="submission" date="2017-02" db="EMBL/GenBank/DDBJ databases">
        <title>Complete genome sequences of Mycobacterium kansasii strains isolated from rhesus macaques.</title>
        <authorList>
            <person name="Panda A."/>
            <person name="Nagaraj S."/>
            <person name="Zhao X."/>
            <person name="Tettelin H."/>
            <person name="Detolla L.J."/>
        </authorList>
    </citation>
    <scope>NUCLEOTIDE SEQUENCE [LARGE SCALE GENOMIC DNA]</scope>
    <source>
        <strain evidence="2 3">11-3469</strain>
    </source>
</reference>
<feature type="region of interest" description="Disordered" evidence="1">
    <location>
        <begin position="1"/>
        <end position="22"/>
    </location>
</feature>
<proteinExistence type="predicted"/>
<gene>
    <name evidence="2" type="ORF">BZL29_6729</name>
</gene>
<dbReference type="AlphaFoldDB" id="A0A1V3WM33"/>
<dbReference type="EMBL" id="MVBN01000008">
    <property type="protein sequence ID" value="OOK68039.1"/>
    <property type="molecule type" value="Genomic_DNA"/>
</dbReference>
<accession>A0A1V3WM33</accession>